<keyword evidence="4 8" id="KW-0547">Nucleotide-binding</keyword>
<feature type="binding site" evidence="8">
    <location>
        <begin position="11"/>
        <end position="16"/>
    </location>
    <ligand>
        <name>ATP</name>
        <dbReference type="ChEBI" id="CHEBI:30616"/>
    </ligand>
</feature>
<dbReference type="FunFam" id="3.40.50.300:FF:000991">
    <property type="entry name" value="Dephospho-CoA kinase"/>
    <property type="match status" value="1"/>
</dbReference>
<dbReference type="SUPFAM" id="SSF52540">
    <property type="entry name" value="P-loop containing nucleoside triphosphate hydrolases"/>
    <property type="match status" value="1"/>
</dbReference>
<dbReference type="GO" id="GO:0005524">
    <property type="term" value="F:ATP binding"/>
    <property type="evidence" value="ECO:0007669"/>
    <property type="project" value="UniProtKB-UniRule"/>
</dbReference>
<evidence type="ECO:0000256" key="4">
    <source>
        <dbReference type="ARBA" id="ARBA00022741"/>
    </source>
</evidence>
<evidence type="ECO:0000256" key="5">
    <source>
        <dbReference type="ARBA" id="ARBA00022777"/>
    </source>
</evidence>
<dbReference type="UniPathway" id="UPA00241">
    <property type="reaction ID" value="UER00356"/>
</dbReference>
<dbReference type="InterPro" id="IPR027417">
    <property type="entry name" value="P-loop_NTPase"/>
</dbReference>
<comment type="function">
    <text evidence="8">Catalyzes the phosphorylation of the 3'-hydroxyl group of dephosphocoenzyme A to form coenzyme A.</text>
</comment>
<evidence type="ECO:0000256" key="2">
    <source>
        <dbReference type="ARBA" id="ARBA00022490"/>
    </source>
</evidence>
<dbReference type="EC" id="2.7.1.24" evidence="8 9"/>
<dbReference type="PANTHER" id="PTHR10695:SF46">
    <property type="entry name" value="BIFUNCTIONAL COENZYME A SYNTHASE-RELATED"/>
    <property type="match status" value="1"/>
</dbReference>
<dbReference type="GO" id="GO:0015937">
    <property type="term" value="P:coenzyme A biosynthetic process"/>
    <property type="evidence" value="ECO:0007669"/>
    <property type="project" value="UniProtKB-UniRule"/>
</dbReference>
<dbReference type="InterPro" id="IPR001977">
    <property type="entry name" value="Depp_CoAkinase"/>
</dbReference>
<proteinExistence type="inferred from homology"/>
<evidence type="ECO:0000256" key="7">
    <source>
        <dbReference type="ARBA" id="ARBA00022993"/>
    </source>
</evidence>
<dbReference type="NCBIfam" id="TIGR00152">
    <property type="entry name" value="dephospho-CoA kinase"/>
    <property type="match status" value="1"/>
</dbReference>
<dbReference type="Proteomes" id="UP000032289">
    <property type="component" value="Unassembled WGS sequence"/>
</dbReference>
<dbReference type="HAMAP" id="MF_00376">
    <property type="entry name" value="Dephospho_CoA_kinase"/>
    <property type="match status" value="1"/>
</dbReference>
<dbReference type="Pfam" id="PF01121">
    <property type="entry name" value="CoaE"/>
    <property type="match status" value="1"/>
</dbReference>
<keyword evidence="2 8" id="KW-0963">Cytoplasm</keyword>
<comment type="catalytic activity">
    <reaction evidence="8">
        <text>3'-dephospho-CoA + ATP = ADP + CoA + H(+)</text>
        <dbReference type="Rhea" id="RHEA:18245"/>
        <dbReference type="ChEBI" id="CHEBI:15378"/>
        <dbReference type="ChEBI" id="CHEBI:30616"/>
        <dbReference type="ChEBI" id="CHEBI:57287"/>
        <dbReference type="ChEBI" id="CHEBI:57328"/>
        <dbReference type="ChEBI" id="CHEBI:456216"/>
        <dbReference type="EC" id="2.7.1.24"/>
    </reaction>
</comment>
<dbReference type="PROSITE" id="PS51219">
    <property type="entry name" value="DPCK"/>
    <property type="match status" value="1"/>
</dbReference>
<evidence type="ECO:0000256" key="6">
    <source>
        <dbReference type="ARBA" id="ARBA00022840"/>
    </source>
</evidence>
<evidence type="ECO:0000256" key="1">
    <source>
        <dbReference type="ARBA" id="ARBA00009018"/>
    </source>
</evidence>
<dbReference type="GO" id="GO:0005737">
    <property type="term" value="C:cytoplasm"/>
    <property type="evidence" value="ECO:0007669"/>
    <property type="project" value="UniProtKB-SubCell"/>
</dbReference>
<keyword evidence="5 8" id="KW-0418">Kinase</keyword>
<evidence type="ECO:0000256" key="9">
    <source>
        <dbReference type="NCBIfam" id="TIGR00152"/>
    </source>
</evidence>
<comment type="subcellular location">
    <subcellularLocation>
        <location evidence="8">Cytoplasm</location>
    </subcellularLocation>
</comment>
<dbReference type="Gene3D" id="3.40.50.300">
    <property type="entry name" value="P-loop containing nucleotide triphosphate hydrolases"/>
    <property type="match status" value="1"/>
</dbReference>
<evidence type="ECO:0000313" key="11">
    <source>
        <dbReference type="Proteomes" id="UP000032289"/>
    </source>
</evidence>
<comment type="pathway">
    <text evidence="8">Cofactor biosynthesis; coenzyme A biosynthesis; CoA from (R)-pantothenate: step 5/5.</text>
</comment>
<reference evidence="10 11" key="1">
    <citation type="journal article" date="2015" name="Microbiology (Mosc.)">
        <title>Genomics of the Weissella cibaria species with an examination of its metabolic traits.</title>
        <authorList>
            <person name="Lynch K.M."/>
            <person name="Lucid A."/>
            <person name="Arendt E.K."/>
            <person name="Sleator R.D."/>
            <person name="Lucey B."/>
            <person name="Coffey A."/>
        </authorList>
    </citation>
    <scope>NUCLEOTIDE SEQUENCE [LARGE SCALE GENOMIC DNA]</scope>
    <source>
        <strain evidence="10 11">AB3b</strain>
    </source>
</reference>
<comment type="caution">
    <text evidence="10">The sequence shown here is derived from an EMBL/GenBank/DDBJ whole genome shotgun (WGS) entry which is preliminary data.</text>
</comment>
<dbReference type="CDD" id="cd02022">
    <property type="entry name" value="DPCK"/>
    <property type="match status" value="1"/>
</dbReference>
<accession>A0A0D1LKQ9</accession>
<dbReference type="PANTHER" id="PTHR10695">
    <property type="entry name" value="DEPHOSPHO-COA KINASE-RELATED"/>
    <property type="match status" value="1"/>
</dbReference>
<comment type="similarity">
    <text evidence="1 8">Belongs to the CoaE family.</text>
</comment>
<sequence>MFKLGLTGGIATGKSTVSTHFKEQHIPVLDADVIAREIVMPGEPALAEIVATFGEEMLLADGTLNRQALGSVVFGNPTKLQQLNAITHPRVQASMRAQIAAHEAAGEPLIVLDIPLLLEGHNAAGADAVMVVSVPEEVQKQRLMTRNNLSEEAALKRINSQMPLAEKRQLADYVIDNAGTIAETYAQVDAVLAEILH</sequence>
<name>A0A0D1LKQ9_9LACO</name>
<keyword evidence="7 8" id="KW-0173">Coenzyme A biosynthesis</keyword>
<dbReference type="PATRIC" id="fig|137591.24.peg.1989"/>
<protein>
    <recommendedName>
        <fullName evidence="8 9">Dephospho-CoA kinase</fullName>
        <ecNumber evidence="8 9">2.7.1.24</ecNumber>
    </recommendedName>
    <alternativeName>
        <fullName evidence="8">Dephosphocoenzyme A kinase</fullName>
    </alternativeName>
</protein>
<organism evidence="10 11">
    <name type="scientific">Weissella cibaria</name>
    <dbReference type="NCBI Taxonomy" id="137591"/>
    <lineage>
        <taxon>Bacteria</taxon>
        <taxon>Bacillati</taxon>
        <taxon>Bacillota</taxon>
        <taxon>Bacilli</taxon>
        <taxon>Lactobacillales</taxon>
        <taxon>Lactobacillaceae</taxon>
        <taxon>Weissella</taxon>
    </lineage>
</organism>
<keyword evidence="3 8" id="KW-0808">Transferase</keyword>
<evidence type="ECO:0000313" key="10">
    <source>
        <dbReference type="EMBL" id="KIU20980.1"/>
    </source>
</evidence>
<dbReference type="GO" id="GO:0004140">
    <property type="term" value="F:dephospho-CoA kinase activity"/>
    <property type="evidence" value="ECO:0007669"/>
    <property type="project" value="UniProtKB-UniRule"/>
</dbReference>
<keyword evidence="6 8" id="KW-0067">ATP-binding</keyword>
<dbReference type="AlphaFoldDB" id="A0A0D1LKQ9"/>
<dbReference type="EMBL" id="JWHT01000053">
    <property type="protein sequence ID" value="KIU20980.1"/>
    <property type="molecule type" value="Genomic_DNA"/>
</dbReference>
<gene>
    <name evidence="8 10" type="primary">coaE</name>
    <name evidence="10" type="ORF">ab3b_02048</name>
</gene>
<evidence type="ECO:0000256" key="8">
    <source>
        <dbReference type="HAMAP-Rule" id="MF_00376"/>
    </source>
</evidence>
<dbReference type="RefSeq" id="WP_043941785.1">
    <property type="nucleotide sequence ID" value="NZ_JWHT01000053.1"/>
</dbReference>
<evidence type="ECO:0000256" key="3">
    <source>
        <dbReference type="ARBA" id="ARBA00022679"/>
    </source>
</evidence>